<dbReference type="AlphaFoldDB" id="A0A061B586"/>
<dbReference type="EMBL" id="LK052901">
    <property type="protein sequence ID" value="CDR44984.1"/>
    <property type="molecule type" value="Genomic_DNA"/>
</dbReference>
<keyword evidence="3" id="KW-0813">Transport</keyword>
<reference evidence="8" key="1">
    <citation type="journal article" date="2014" name="Genome Announc.">
        <title>Genome sequence of the yeast Cyberlindnera fabianii (Hansenula fabianii).</title>
        <authorList>
            <person name="Freel K.C."/>
            <person name="Sarilar V."/>
            <person name="Neuveglise C."/>
            <person name="Devillers H."/>
            <person name="Friedrich A."/>
            <person name="Schacherer J."/>
        </authorList>
    </citation>
    <scope>NUCLEOTIDE SEQUENCE</scope>
    <source>
        <strain evidence="8">YJS4271</strain>
    </source>
</reference>
<comment type="subcellular location">
    <subcellularLocation>
        <location evidence="2">Cytoplasm</location>
    </subcellularLocation>
    <subcellularLocation>
        <location evidence="1">Nucleus</location>
    </subcellularLocation>
</comment>
<dbReference type="OrthoDB" id="760868at2759"/>
<gene>
    <name evidence="8" type="ORF">CYFA0S_16e00782g</name>
</gene>
<dbReference type="PROSITE" id="PS50166">
    <property type="entry name" value="IMPORTIN_B_NT"/>
    <property type="match status" value="1"/>
</dbReference>
<dbReference type="Pfam" id="PF03810">
    <property type="entry name" value="IBN_N"/>
    <property type="match status" value="1"/>
</dbReference>
<protein>
    <submittedName>
        <fullName evidence="8">CYFA0S16e00782g1_1</fullName>
    </submittedName>
</protein>
<evidence type="ECO:0000256" key="1">
    <source>
        <dbReference type="ARBA" id="ARBA00004123"/>
    </source>
</evidence>
<dbReference type="SUPFAM" id="SSF48371">
    <property type="entry name" value="ARM repeat"/>
    <property type="match status" value="1"/>
</dbReference>
<dbReference type="GO" id="GO:0031267">
    <property type="term" value="F:small GTPase binding"/>
    <property type="evidence" value="ECO:0007669"/>
    <property type="project" value="InterPro"/>
</dbReference>
<dbReference type="InterPro" id="IPR001494">
    <property type="entry name" value="Importin-beta_N"/>
</dbReference>
<evidence type="ECO:0000259" key="7">
    <source>
        <dbReference type="PROSITE" id="PS50166"/>
    </source>
</evidence>
<dbReference type="InterPro" id="IPR011989">
    <property type="entry name" value="ARM-like"/>
</dbReference>
<evidence type="ECO:0000256" key="2">
    <source>
        <dbReference type="ARBA" id="ARBA00004496"/>
    </source>
</evidence>
<accession>A0A061B586</accession>
<keyword evidence="5" id="KW-0653">Protein transport</keyword>
<evidence type="ECO:0000256" key="4">
    <source>
        <dbReference type="ARBA" id="ARBA00022490"/>
    </source>
</evidence>
<dbReference type="FunFam" id="1.25.10.10:FF:000244">
    <property type="entry name" value="Nonsense-mediated mRNA decay protein"/>
    <property type="match status" value="1"/>
</dbReference>
<dbReference type="VEuPathDB" id="FungiDB:BON22_1418"/>
<name>A0A061B586_CYBFA</name>
<dbReference type="PANTHER" id="PTHR10997:SF18">
    <property type="entry name" value="D-IMPORTIN 7_RANBP7"/>
    <property type="match status" value="1"/>
</dbReference>
<evidence type="ECO:0000256" key="5">
    <source>
        <dbReference type="ARBA" id="ARBA00022927"/>
    </source>
</evidence>
<dbReference type="PANTHER" id="PTHR10997">
    <property type="entry name" value="IMPORTIN-7, 8, 11"/>
    <property type="match status" value="1"/>
</dbReference>
<keyword evidence="4" id="KW-0963">Cytoplasm</keyword>
<dbReference type="GO" id="GO:0005829">
    <property type="term" value="C:cytosol"/>
    <property type="evidence" value="ECO:0007669"/>
    <property type="project" value="TreeGrafter"/>
</dbReference>
<dbReference type="GO" id="GO:0005635">
    <property type="term" value="C:nuclear envelope"/>
    <property type="evidence" value="ECO:0007669"/>
    <property type="project" value="TreeGrafter"/>
</dbReference>
<evidence type="ECO:0000256" key="6">
    <source>
        <dbReference type="ARBA" id="ARBA00023242"/>
    </source>
</evidence>
<dbReference type="GO" id="GO:0006606">
    <property type="term" value="P:protein import into nucleus"/>
    <property type="evidence" value="ECO:0007669"/>
    <property type="project" value="TreeGrafter"/>
</dbReference>
<keyword evidence="6" id="KW-0539">Nucleus</keyword>
<organism evidence="8">
    <name type="scientific">Cyberlindnera fabianii</name>
    <name type="common">Yeast</name>
    <name type="synonym">Hansenula fabianii</name>
    <dbReference type="NCBI Taxonomy" id="36022"/>
    <lineage>
        <taxon>Eukaryota</taxon>
        <taxon>Fungi</taxon>
        <taxon>Dikarya</taxon>
        <taxon>Ascomycota</taxon>
        <taxon>Saccharomycotina</taxon>
        <taxon>Saccharomycetes</taxon>
        <taxon>Phaffomycetales</taxon>
        <taxon>Phaffomycetaceae</taxon>
        <taxon>Cyberlindnera</taxon>
    </lineage>
</organism>
<sequence>MDPRLLLECFAATLSPDQNTRRQAEAQLRQAETKLGFLGASLDILSSNEVQPGVKTATAVFFKNRIVRHWQRYADDNASVDNDEKPIIRERLLSTLVQADHHLRRQLVPVLATIVKADYPEKWPNLLDQALQLLYAQNLDSAYTGLLCFAQVCASFRWLTNEDRRALDPIIVTHFPTLLQVASSLLNEESAAAGEMAVLLLKCYKYVTYHDLPEPLQTPDNITSWGKLHVEVIQKELPKYVLDLDESERRLHPWVKAKKWAYANLYRLFSRYASQSLSRRFEYQGFLHFFSENFIPQLLQLYLHQVDQWCSKQLWISDECLFNIIYFMENCVTQKLTWPLVKPHFELLVSHFIFPLLCPTDSILEQFEDDPEDYIHTKLDIYDDNNAPDLAAITLLITLTTKKKKTTLDPISQFTLGVLNQYTDPNNLSLEDAKKLEGGMRLLGSLFINYTSPKSPYYPQMEQCLSRFILPHFNSKYPFIKARACEIASKFSDVPIVDEANIAGLYRGILSSFEDPALPVQLEAALALQSFVKLPQFQEALGSVVVSTMQKLLTLSNTIDAEAISAVMQELVEVFSEQLQPFGIDLMANLVQQFMRLAKELNDAANADIGDADGEFEDFTDKQMAALGLLNTMITVLLSFESSADIVYKLEECYAPVVEFVLSNDMEDFFREVSELIENSTFLVRNISPVAWGLFGQLSQALSRGIAVLYLEDIMPSLNNYLVYGHETIKTQPAYVQAFLTLFEHVFSSDDATSSEYVLGAEIGQKLLLALGPSSGAILEKMLTVVINTLVNANEFTSSFSISMCNVIIAGLVYHCSTTLAILTKGNFILPFFNLWFSYVPKLKRVFDLKLSCLGLLSLVNLSAADMNALQITTLAPKFGSSLATIMDKLPTAMRDLEKKRKEFESAVDNDNEGAIYEGEGEWEDDEEDGAQTDDYLEFLTQEAEKLKQNGFYDGDDDDEELQEDPLANDVLDGVNVFSTLREVVLQCQSSDAEKYQMIFGTMTGDEQAVIKDVIDLMA</sequence>
<dbReference type="InterPro" id="IPR016024">
    <property type="entry name" value="ARM-type_fold"/>
</dbReference>
<evidence type="ECO:0000256" key="3">
    <source>
        <dbReference type="ARBA" id="ARBA00022448"/>
    </source>
</evidence>
<proteinExistence type="predicted"/>
<feature type="domain" description="Importin N-terminal" evidence="7">
    <location>
        <begin position="24"/>
        <end position="98"/>
    </location>
</feature>
<dbReference type="SMART" id="SM00913">
    <property type="entry name" value="IBN_N"/>
    <property type="match status" value="1"/>
</dbReference>
<dbReference type="PhylomeDB" id="A0A061B586"/>
<dbReference type="Gene3D" id="1.25.10.10">
    <property type="entry name" value="Leucine-rich Repeat Variant"/>
    <property type="match status" value="1"/>
</dbReference>
<evidence type="ECO:0000313" key="8">
    <source>
        <dbReference type="EMBL" id="CDR44984.1"/>
    </source>
</evidence>